<proteinExistence type="predicted"/>
<dbReference type="AlphaFoldDB" id="A0A224XSW3"/>
<organism evidence="1">
    <name type="scientific">Panstrongylus lignarius</name>
    <dbReference type="NCBI Taxonomy" id="156445"/>
    <lineage>
        <taxon>Eukaryota</taxon>
        <taxon>Metazoa</taxon>
        <taxon>Ecdysozoa</taxon>
        <taxon>Arthropoda</taxon>
        <taxon>Hexapoda</taxon>
        <taxon>Insecta</taxon>
        <taxon>Pterygota</taxon>
        <taxon>Neoptera</taxon>
        <taxon>Paraneoptera</taxon>
        <taxon>Hemiptera</taxon>
        <taxon>Heteroptera</taxon>
        <taxon>Panheteroptera</taxon>
        <taxon>Cimicomorpha</taxon>
        <taxon>Reduviidae</taxon>
        <taxon>Triatominae</taxon>
        <taxon>Panstrongylus</taxon>
    </lineage>
</organism>
<name>A0A224XSW3_9HEMI</name>
<protein>
    <submittedName>
        <fullName evidence="1">Putative secreted protein</fullName>
    </submittedName>
</protein>
<reference evidence="1" key="1">
    <citation type="journal article" date="2018" name="PLoS Negl. Trop. Dis.">
        <title>An insight into the salivary gland and fat body transcriptome of Panstrongylus lignarius (Hemiptera: Heteroptera), the main vector of Chagas disease in Peru.</title>
        <authorList>
            <person name="Nevoa J.C."/>
            <person name="Mendes M.T."/>
            <person name="da Silva M.V."/>
            <person name="Soares S.C."/>
            <person name="Oliveira C.J.F."/>
            <person name="Ribeiro J.M.C."/>
        </authorList>
    </citation>
    <scope>NUCLEOTIDE SEQUENCE</scope>
</reference>
<sequence>MFLEVHPLKRKALLVFWLIITSGTGTFSINIANKLNINLVLPLKFLQYFFENIQFKLQTSNDSRFFYYSLKSRIRNILI</sequence>
<evidence type="ECO:0000313" key="1">
    <source>
        <dbReference type="EMBL" id="JAW15635.1"/>
    </source>
</evidence>
<accession>A0A224XSW3</accession>
<dbReference type="EMBL" id="GFTR01000791">
    <property type="protein sequence ID" value="JAW15635.1"/>
    <property type="molecule type" value="Transcribed_RNA"/>
</dbReference>